<evidence type="ECO:0000256" key="11">
    <source>
        <dbReference type="RuleBase" id="RU000442"/>
    </source>
</evidence>
<dbReference type="PANTHER" id="PTHR10322:SF23">
    <property type="entry name" value="DNA POLYMERASE DELTA CATALYTIC SUBUNIT"/>
    <property type="match status" value="1"/>
</dbReference>
<dbReference type="GO" id="GO:0003677">
    <property type="term" value="F:DNA binding"/>
    <property type="evidence" value="ECO:0007669"/>
    <property type="project" value="UniProtKB-KW"/>
</dbReference>
<feature type="domain" description="DNA-directed DNA polymerase family B multifunctional" evidence="13">
    <location>
        <begin position="547"/>
        <end position="1043"/>
    </location>
</feature>
<feature type="domain" description="DNA-directed DNA polymerase family B exonuclease" evidence="14">
    <location>
        <begin position="240"/>
        <end position="483"/>
    </location>
</feature>
<keyword evidence="4 11" id="KW-0808">Transferase</keyword>
<dbReference type="PROSITE" id="PS00116">
    <property type="entry name" value="DNA_POLYMERASE_B"/>
    <property type="match status" value="1"/>
</dbReference>
<keyword evidence="16" id="KW-1185">Reference proteome</keyword>
<dbReference type="InterPro" id="IPR050240">
    <property type="entry name" value="DNA_pol_type-B"/>
</dbReference>
<keyword evidence="5 11" id="KW-0548">Nucleotidyltransferase</keyword>
<keyword evidence="7 11" id="KW-0239">DNA-directed DNA polymerase</keyword>
<accession>I3VQ41</accession>
<dbReference type="Pfam" id="PF00136">
    <property type="entry name" value="DNA_pol_B"/>
    <property type="match status" value="1"/>
</dbReference>
<feature type="region of interest" description="Disordered" evidence="12">
    <location>
        <begin position="583"/>
        <end position="608"/>
    </location>
</feature>
<evidence type="ECO:0000256" key="2">
    <source>
        <dbReference type="ARBA" id="ARBA00005755"/>
    </source>
</evidence>
<dbReference type="InterPro" id="IPR006133">
    <property type="entry name" value="DNA-dir_DNA_pol_B_exonuc"/>
</dbReference>
<reference evidence="15 16" key="1">
    <citation type="journal article" date="2012" name="J. Virol.">
        <title>A Novel Bat Herpesvirus Encodes Homologues of Major Histocompatibility Complex Classes I and II, C-Type Lectin, and a Unique Family of Immune-Related Genes.</title>
        <authorList>
            <person name="Zhang H."/>
            <person name="Todd S."/>
            <person name="Tachedjian M."/>
            <person name="Barr J.A."/>
            <person name="Luo M."/>
            <person name="Yu M."/>
            <person name="Marsh G.A."/>
            <person name="Crameri G."/>
            <person name="Wang L.F."/>
        </authorList>
    </citation>
    <scope>NUCLEOTIDE SEQUENCE [LARGE SCALE GENOMIC DNA]</scope>
    <source>
        <strain evidence="15">B7D8</strain>
    </source>
</reference>
<keyword evidence="8" id="KW-1194">Viral DNA replication</keyword>
<dbReference type="GO" id="GO:0000166">
    <property type="term" value="F:nucleotide binding"/>
    <property type="evidence" value="ECO:0007669"/>
    <property type="project" value="InterPro"/>
</dbReference>
<dbReference type="GO" id="GO:0042025">
    <property type="term" value="C:host cell nucleus"/>
    <property type="evidence" value="ECO:0007669"/>
    <property type="project" value="UniProtKB-SubCell"/>
</dbReference>
<evidence type="ECO:0000256" key="4">
    <source>
        <dbReference type="ARBA" id="ARBA00022679"/>
    </source>
</evidence>
<evidence type="ECO:0000256" key="1">
    <source>
        <dbReference type="ARBA" id="ARBA00004147"/>
    </source>
</evidence>
<dbReference type="GO" id="GO:0003887">
    <property type="term" value="F:DNA-directed DNA polymerase activity"/>
    <property type="evidence" value="ECO:0007669"/>
    <property type="project" value="UniProtKB-KW"/>
</dbReference>
<sequence length="1081" mass="122432">MEPRVFYNPYLCVGAKRCESRQGPWGGGERRAVPGERAQDSFLRIVPRGVMYDGEPGLIKQISHLRPRMFYNNKEYLLSKGMAWPGLDVLPSMSFPSSGMGDWQQGSLVFHTYDQVDTLVFADATEPLYAGYRHHVIPAGTVLRLFGVLESGDSVCVNVFGQLCYFYCEYPDPDDLRAVIYTMASDVTEPKTPFSVNVKKVKRYSVYGYNTTEIRDLNLVCFTNWSMCKKVTAALMDAGYRVYEASADPLTRFFTDRKILPFGWCSLRRYHVRRKPWVSSAMFEIDCEVGDVSAIAQENRWPCYKCLSFDIECMSGSGAFPVAERLEDMVIQISCVCYTVGDRRDGVSQRCDLQPRQHLFTVGPCDPIPGVCVYEFPSEFEMLMGFFIFFKRYGPEFVTGYNINSFDVRYILTRVEKVYRINVDHFTKLSYGGRMYAYLPQSARLRYGSSVHTKVFITGSVVIDMYPVCMAKVSAQNYKLNTMADYYLGQRKDDLSYKEIPKEFIRNSEGRARVGKYCVQDAALVRDLFERINYHYEAAAVARLARIPMRKVIFEGQQVRVYTCILEEAAARNMVLPSFPRKGASTGAVEDGSGEGIGSEEPATREGDGRVCGYQGATVFEPDIGYFDTPVTVFDFASLYPSIIMAHNICYCTLVTDDRADSMNVDDLFCVDLGDGVCHRFVKESVRRSIMSELLGKWLTQRRLVREAMRECADPVRRLLLDKEQAALKVTCNAFYGFTGVASGMMPCLPIAASITRIGRDMLSKTANYIHSNLSDRAGLGTFFADTDFIPDERVAVRVIYGDTDSVFVNTRGVRTDALIRSAPDIAAHITCALFREPVKLEFEKTFASLMMICKKRYIGRVHGSSALTMKGVELVRKTACDFVKRVVREILERLFNDPEVSAAAVRLSEMSMEELRKDGLPSGFYPIIGILCDARDKLHLNGVNVKDLVFSTVLSQEVSMYKQKNLPHLAVIRRLAARSEELPSVGDRVQYVLTAGSEAERRTPNYELAEDPDYVAEHNVPIHAEKYFEHIVKAVTHAMSPIFPKDLPKKERFFSYVLPRRVYLEAAFMRNSCKDRELVC</sequence>
<proteinExistence type="inferred from homology"/>
<dbReference type="Pfam" id="PF03104">
    <property type="entry name" value="DNA_pol_B_exo1"/>
    <property type="match status" value="1"/>
</dbReference>
<dbReference type="Gene3D" id="3.30.342.10">
    <property type="entry name" value="DNA Polymerase, chain B, domain 1"/>
    <property type="match status" value="1"/>
</dbReference>
<evidence type="ECO:0000256" key="10">
    <source>
        <dbReference type="ARBA" id="ARBA00049244"/>
    </source>
</evidence>
<dbReference type="PANTHER" id="PTHR10322">
    <property type="entry name" value="DNA POLYMERASE CATALYTIC SUBUNIT"/>
    <property type="match status" value="1"/>
</dbReference>
<dbReference type="InterPro" id="IPR006172">
    <property type="entry name" value="DNA-dir_DNA_pol_B"/>
</dbReference>
<dbReference type="GO" id="GO:0039693">
    <property type="term" value="P:viral DNA genome replication"/>
    <property type="evidence" value="ECO:0007669"/>
    <property type="project" value="UniProtKB-KW"/>
</dbReference>
<dbReference type="InterPro" id="IPR017964">
    <property type="entry name" value="DNA-dir_DNA_pol_B_CS"/>
</dbReference>
<evidence type="ECO:0000259" key="13">
    <source>
        <dbReference type="Pfam" id="PF00136"/>
    </source>
</evidence>
<dbReference type="EC" id="2.7.7.7" evidence="11"/>
<dbReference type="SUPFAM" id="SSF53098">
    <property type="entry name" value="Ribonuclease H-like"/>
    <property type="match status" value="1"/>
</dbReference>
<dbReference type="KEGG" id="vg:80534775"/>
<dbReference type="SUPFAM" id="SSF56672">
    <property type="entry name" value="DNA/RNA polymerases"/>
    <property type="match status" value="1"/>
</dbReference>
<evidence type="ECO:0000256" key="3">
    <source>
        <dbReference type="ARBA" id="ARBA00022562"/>
    </source>
</evidence>
<keyword evidence="6 11" id="KW-0235">DNA replication</keyword>
<dbReference type="PRINTS" id="PR00106">
    <property type="entry name" value="DNAPOLB"/>
</dbReference>
<dbReference type="InterPro" id="IPR043502">
    <property type="entry name" value="DNA/RNA_pol_sf"/>
</dbReference>
<dbReference type="Gene3D" id="3.90.1600.10">
    <property type="entry name" value="Palm domain of DNA polymerase"/>
    <property type="match status" value="1"/>
</dbReference>
<dbReference type="Gene3D" id="1.10.287.690">
    <property type="entry name" value="Helix hairpin bin"/>
    <property type="match status" value="1"/>
</dbReference>
<evidence type="ECO:0000259" key="14">
    <source>
        <dbReference type="Pfam" id="PF03104"/>
    </source>
</evidence>
<dbReference type="EMBL" id="JQ805139">
    <property type="protein sequence ID" value="AFK83885.1"/>
    <property type="molecule type" value="Genomic_DNA"/>
</dbReference>
<evidence type="ECO:0000313" key="15">
    <source>
        <dbReference type="EMBL" id="AFK83885.1"/>
    </source>
</evidence>
<dbReference type="InterPro" id="IPR042087">
    <property type="entry name" value="DNA_pol_B_thumb"/>
</dbReference>
<dbReference type="InterPro" id="IPR006134">
    <property type="entry name" value="DNA-dir_DNA_pol_B_multi_dom"/>
</dbReference>
<dbReference type="RefSeq" id="YP_010797072.1">
    <property type="nucleotide sequence ID" value="NC_076129.1"/>
</dbReference>
<evidence type="ECO:0000256" key="5">
    <source>
        <dbReference type="ARBA" id="ARBA00022695"/>
    </source>
</evidence>
<keyword evidence="9 11" id="KW-0238">DNA-binding</keyword>
<evidence type="ECO:0000256" key="6">
    <source>
        <dbReference type="ARBA" id="ARBA00022705"/>
    </source>
</evidence>
<protein>
    <recommendedName>
        <fullName evidence="11">DNA polymerase</fullName>
        <ecNumber evidence="11">2.7.7.7</ecNumber>
    </recommendedName>
</protein>
<dbReference type="InterPro" id="IPR023211">
    <property type="entry name" value="DNA_pol_palm_dom_sf"/>
</dbReference>
<dbReference type="GO" id="GO:0006261">
    <property type="term" value="P:DNA-templated DNA replication"/>
    <property type="evidence" value="ECO:0007669"/>
    <property type="project" value="TreeGrafter"/>
</dbReference>
<evidence type="ECO:0000256" key="7">
    <source>
        <dbReference type="ARBA" id="ARBA00022932"/>
    </source>
</evidence>
<organism evidence="15 16">
    <name type="scientific">miniopterid betaherpesvirus 1</name>
    <dbReference type="NCBI Taxonomy" id="3070189"/>
    <lineage>
        <taxon>Viruses</taxon>
        <taxon>Duplodnaviria</taxon>
        <taxon>Heunggongvirae</taxon>
        <taxon>Peploviricota</taxon>
        <taxon>Herviviricetes</taxon>
        <taxon>Herpesvirales</taxon>
        <taxon>Orthoherpesviridae</taxon>
        <taxon>Betaherpesvirinae</taxon>
        <taxon>Quwivirus</taxon>
        <taxon>Quwivirus miniopteridbeta1</taxon>
    </lineage>
</organism>
<dbReference type="SMART" id="SM00486">
    <property type="entry name" value="POLBc"/>
    <property type="match status" value="1"/>
</dbReference>
<keyword evidence="3" id="KW-1048">Host nucleus</keyword>
<dbReference type="InterPro" id="IPR012337">
    <property type="entry name" value="RNaseH-like_sf"/>
</dbReference>
<evidence type="ECO:0000256" key="9">
    <source>
        <dbReference type="ARBA" id="ARBA00023125"/>
    </source>
</evidence>
<evidence type="ECO:0000313" key="16">
    <source>
        <dbReference type="Proteomes" id="UP000103899"/>
    </source>
</evidence>
<dbReference type="InterPro" id="IPR036397">
    <property type="entry name" value="RNaseH_sf"/>
</dbReference>
<dbReference type="Proteomes" id="UP000103899">
    <property type="component" value="Segment"/>
</dbReference>
<comment type="similarity">
    <text evidence="2 11">Belongs to the DNA polymerase type-B family.</text>
</comment>
<dbReference type="Gene3D" id="3.30.420.10">
    <property type="entry name" value="Ribonuclease H-like superfamily/Ribonuclease H"/>
    <property type="match status" value="1"/>
</dbReference>
<comment type="catalytic activity">
    <reaction evidence="10 11">
        <text>DNA(n) + a 2'-deoxyribonucleoside 5'-triphosphate = DNA(n+1) + diphosphate</text>
        <dbReference type="Rhea" id="RHEA:22508"/>
        <dbReference type="Rhea" id="RHEA-COMP:17339"/>
        <dbReference type="Rhea" id="RHEA-COMP:17340"/>
        <dbReference type="ChEBI" id="CHEBI:33019"/>
        <dbReference type="ChEBI" id="CHEBI:61560"/>
        <dbReference type="ChEBI" id="CHEBI:173112"/>
        <dbReference type="EC" id="2.7.7.7"/>
    </reaction>
</comment>
<evidence type="ECO:0000256" key="8">
    <source>
        <dbReference type="ARBA" id="ARBA00023109"/>
    </source>
</evidence>
<evidence type="ECO:0000256" key="12">
    <source>
        <dbReference type="SAM" id="MobiDB-lite"/>
    </source>
</evidence>
<dbReference type="Gene3D" id="1.10.132.60">
    <property type="entry name" value="DNA polymerase family B, C-terminal domain"/>
    <property type="match status" value="1"/>
</dbReference>
<name>I3VQ41_9BETA</name>
<dbReference type="GeneID" id="80534775"/>
<comment type="subcellular location">
    <subcellularLocation>
        <location evidence="1">Host nucleus</location>
    </subcellularLocation>
</comment>